<feature type="transmembrane region" description="Helical" evidence="5">
    <location>
        <begin position="21"/>
        <end position="40"/>
    </location>
</feature>
<comment type="caution">
    <text evidence="7">The sequence shown here is derived from an EMBL/GenBank/DDBJ whole genome shotgun (WGS) entry which is preliminary data.</text>
</comment>
<keyword evidence="3" id="KW-1015">Disulfide bond</keyword>
<protein>
    <recommendedName>
        <fullName evidence="4">Non-specific lipid-transfer protein</fullName>
    </recommendedName>
</protein>
<keyword evidence="4" id="KW-0813">Transport</keyword>
<sequence>MLVKPSFHIYQNTNYYNKYKMKTSIVLITFLTMMVVGYAFDCEEAKTSILPCIGYLIGEDDHPSIACCNGVKDLKSSVPTKGDRHKACECLKKTSSHFHNIRDDLNALLPKRCGVDLNFTINKSIKCDQIP</sequence>
<dbReference type="GO" id="GO:0008289">
    <property type="term" value="F:lipid binding"/>
    <property type="evidence" value="ECO:0007669"/>
    <property type="project" value="UniProtKB-KW"/>
</dbReference>
<keyword evidence="4" id="KW-0446">Lipid-binding</keyword>
<gene>
    <name evidence="7" type="ORF">MtrunA17_Chr7g0233431</name>
</gene>
<dbReference type="PANTHER" id="PTHR33076">
    <property type="entry name" value="NON-SPECIFIC LIPID-TRANSFER PROTEIN 2-RELATED"/>
    <property type="match status" value="1"/>
</dbReference>
<evidence type="ECO:0000256" key="3">
    <source>
        <dbReference type="ARBA" id="ARBA00023157"/>
    </source>
</evidence>
<dbReference type="Pfam" id="PF00234">
    <property type="entry name" value="Tryp_alpha_amyl"/>
    <property type="match status" value="1"/>
</dbReference>
<name>A0A396GWX3_MEDTR</name>
<dbReference type="SMART" id="SM00499">
    <property type="entry name" value="AAI"/>
    <property type="match status" value="1"/>
</dbReference>
<evidence type="ECO:0000256" key="5">
    <source>
        <dbReference type="SAM" id="Phobius"/>
    </source>
</evidence>
<comment type="function">
    <text evidence="4">Plant non-specific lipid-transfer proteins transfer phospholipids as well as galactolipids across membranes. May play a role in wax or cutin deposition in the cell walls of expanding epidermal cells and certain secretory tissues.</text>
</comment>
<accession>A0A396GWX3</accession>
<keyword evidence="5" id="KW-1133">Transmembrane helix</keyword>
<dbReference type="InterPro" id="IPR000528">
    <property type="entry name" value="Plant_nsLTP"/>
</dbReference>
<dbReference type="Proteomes" id="UP000265566">
    <property type="component" value="Chromosome 7"/>
</dbReference>
<dbReference type="InterPro" id="IPR016140">
    <property type="entry name" value="Bifunc_inhib/LTP/seed_store"/>
</dbReference>
<evidence type="ECO:0000313" key="8">
    <source>
        <dbReference type="Proteomes" id="UP000265566"/>
    </source>
</evidence>
<proteinExistence type="inferred from homology"/>
<comment type="similarity">
    <text evidence="1 4">Belongs to the plant LTP family.</text>
</comment>
<evidence type="ECO:0000256" key="4">
    <source>
        <dbReference type="RuleBase" id="RU000628"/>
    </source>
</evidence>
<keyword evidence="5" id="KW-0812">Transmembrane</keyword>
<feature type="domain" description="Bifunctional inhibitor/plant lipid transfer protein/seed storage helical" evidence="6">
    <location>
        <begin position="42"/>
        <end position="127"/>
    </location>
</feature>
<keyword evidence="5" id="KW-0472">Membrane</keyword>
<evidence type="ECO:0000256" key="2">
    <source>
        <dbReference type="ARBA" id="ARBA00022729"/>
    </source>
</evidence>
<reference evidence="8" key="1">
    <citation type="journal article" date="2018" name="Nat. Plants">
        <title>Whole-genome landscape of Medicago truncatula symbiotic genes.</title>
        <authorList>
            <person name="Pecrix Y."/>
            <person name="Staton S.E."/>
            <person name="Sallet E."/>
            <person name="Lelandais-Briere C."/>
            <person name="Moreau S."/>
            <person name="Carrere S."/>
            <person name="Blein T."/>
            <person name="Jardinaud M.F."/>
            <person name="Latrasse D."/>
            <person name="Zouine M."/>
            <person name="Zahm M."/>
            <person name="Kreplak J."/>
            <person name="Mayjonade B."/>
            <person name="Satge C."/>
            <person name="Perez M."/>
            <person name="Cauet S."/>
            <person name="Marande W."/>
            <person name="Chantry-Darmon C."/>
            <person name="Lopez-Roques C."/>
            <person name="Bouchez O."/>
            <person name="Berard A."/>
            <person name="Debelle F."/>
            <person name="Munos S."/>
            <person name="Bendahmane A."/>
            <person name="Berges H."/>
            <person name="Niebel A."/>
            <person name="Buitink J."/>
            <person name="Frugier F."/>
            <person name="Benhamed M."/>
            <person name="Crespi M."/>
            <person name="Gouzy J."/>
            <person name="Gamas P."/>
        </authorList>
    </citation>
    <scope>NUCLEOTIDE SEQUENCE [LARGE SCALE GENOMIC DNA]</scope>
    <source>
        <strain evidence="8">cv. Jemalong A17</strain>
    </source>
</reference>
<evidence type="ECO:0000256" key="1">
    <source>
        <dbReference type="ARBA" id="ARBA00009748"/>
    </source>
</evidence>
<dbReference type="AlphaFoldDB" id="A0A396GWX3"/>
<evidence type="ECO:0000259" key="6">
    <source>
        <dbReference type="SMART" id="SM00499"/>
    </source>
</evidence>
<dbReference type="EMBL" id="PSQE01000007">
    <property type="protein sequence ID" value="RHN45629.1"/>
    <property type="molecule type" value="Genomic_DNA"/>
</dbReference>
<dbReference type="PRINTS" id="PR00382">
    <property type="entry name" value="LIPIDTRNSFER"/>
</dbReference>
<dbReference type="Gramene" id="rna40009">
    <property type="protein sequence ID" value="RHN45629.1"/>
    <property type="gene ID" value="gene40009"/>
</dbReference>
<dbReference type="InterPro" id="IPR036312">
    <property type="entry name" value="Bifun_inhib/LTP/seed_sf"/>
</dbReference>
<dbReference type="GO" id="GO:0006869">
    <property type="term" value="P:lipid transport"/>
    <property type="evidence" value="ECO:0007669"/>
    <property type="project" value="InterPro"/>
</dbReference>
<dbReference type="CDD" id="cd01960">
    <property type="entry name" value="nsLTP1"/>
    <property type="match status" value="1"/>
</dbReference>
<dbReference type="SUPFAM" id="SSF47699">
    <property type="entry name" value="Bifunctional inhibitor/lipid-transfer protein/seed storage 2S albumin"/>
    <property type="match status" value="1"/>
</dbReference>
<evidence type="ECO:0000313" key="7">
    <source>
        <dbReference type="EMBL" id="RHN45629.1"/>
    </source>
</evidence>
<dbReference type="Gene3D" id="1.10.110.10">
    <property type="entry name" value="Plant lipid-transfer and hydrophobic proteins"/>
    <property type="match status" value="1"/>
</dbReference>
<keyword evidence="2" id="KW-0732">Signal</keyword>
<organism evidence="7 8">
    <name type="scientific">Medicago truncatula</name>
    <name type="common">Barrel medic</name>
    <name type="synonym">Medicago tribuloides</name>
    <dbReference type="NCBI Taxonomy" id="3880"/>
    <lineage>
        <taxon>Eukaryota</taxon>
        <taxon>Viridiplantae</taxon>
        <taxon>Streptophyta</taxon>
        <taxon>Embryophyta</taxon>
        <taxon>Tracheophyta</taxon>
        <taxon>Spermatophyta</taxon>
        <taxon>Magnoliopsida</taxon>
        <taxon>eudicotyledons</taxon>
        <taxon>Gunneridae</taxon>
        <taxon>Pentapetalae</taxon>
        <taxon>rosids</taxon>
        <taxon>fabids</taxon>
        <taxon>Fabales</taxon>
        <taxon>Fabaceae</taxon>
        <taxon>Papilionoideae</taxon>
        <taxon>50 kb inversion clade</taxon>
        <taxon>NPAAA clade</taxon>
        <taxon>Hologalegina</taxon>
        <taxon>IRL clade</taxon>
        <taxon>Trifolieae</taxon>
        <taxon>Medicago</taxon>
    </lineage>
</organism>